<evidence type="ECO:0000313" key="2">
    <source>
        <dbReference type="Proteomes" id="UP000298284"/>
    </source>
</evidence>
<dbReference type="EMBL" id="SRKZ01000011">
    <property type="protein sequence ID" value="TGD77018.1"/>
    <property type="molecule type" value="Genomic_DNA"/>
</dbReference>
<evidence type="ECO:0000313" key="1">
    <source>
        <dbReference type="EMBL" id="TGD77018.1"/>
    </source>
</evidence>
<gene>
    <name evidence="1" type="ORF">EU557_24895</name>
</gene>
<keyword evidence="2" id="KW-1185">Reference proteome</keyword>
<comment type="caution">
    <text evidence="1">The sequence shown here is derived from an EMBL/GenBank/DDBJ whole genome shotgun (WGS) entry which is preliminary data.</text>
</comment>
<dbReference type="RefSeq" id="WP_135533144.1">
    <property type="nucleotide sequence ID" value="NZ_SRKZ01000011.1"/>
</dbReference>
<accession>A0A4Z0MCF0</accession>
<dbReference type="AlphaFoldDB" id="A0A4Z0MCF0"/>
<organism evidence="1 2">
    <name type="scientific">Hymenobacter wooponensis</name>
    <dbReference type="NCBI Taxonomy" id="1525360"/>
    <lineage>
        <taxon>Bacteria</taxon>
        <taxon>Pseudomonadati</taxon>
        <taxon>Bacteroidota</taxon>
        <taxon>Cytophagia</taxon>
        <taxon>Cytophagales</taxon>
        <taxon>Hymenobacteraceae</taxon>
        <taxon>Hymenobacter</taxon>
    </lineage>
</organism>
<proteinExistence type="predicted"/>
<dbReference type="OrthoDB" id="872329at2"/>
<protein>
    <submittedName>
        <fullName evidence="1">Uncharacterized protein</fullName>
    </submittedName>
</protein>
<reference evidence="1 2" key="1">
    <citation type="submission" date="2019-04" db="EMBL/GenBank/DDBJ databases">
        <authorList>
            <person name="Feng G."/>
            <person name="Zhang J."/>
            <person name="Zhu H."/>
        </authorList>
    </citation>
    <scope>NUCLEOTIDE SEQUENCE [LARGE SCALE GENOMIC DNA]</scope>
    <source>
        <strain evidence="1 2">JCM 19491</strain>
    </source>
</reference>
<name>A0A4Z0MCF0_9BACT</name>
<dbReference type="Proteomes" id="UP000298284">
    <property type="component" value="Unassembled WGS sequence"/>
</dbReference>
<sequence>MPRRPSASPWQIDVLPAHGRAGSTSICHGEFDFSDDALKDSLPFDLEALFAFDWEFPAAPPV</sequence>